<comment type="caution">
    <text evidence="2">The sequence shown here is derived from an EMBL/GenBank/DDBJ whole genome shotgun (WGS) entry which is preliminary data.</text>
</comment>
<feature type="compositionally biased region" description="Basic residues" evidence="1">
    <location>
        <begin position="13"/>
        <end position="31"/>
    </location>
</feature>
<proteinExistence type="predicted"/>
<name>A0A0F9CH73_9ZZZZ</name>
<evidence type="ECO:0000256" key="1">
    <source>
        <dbReference type="SAM" id="MobiDB-lite"/>
    </source>
</evidence>
<dbReference type="AlphaFoldDB" id="A0A0F9CH73"/>
<gene>
    <name evidence="2" type="ORF">LCGC14_2402050</name>
</gene>
<accession>A0A0F9CH73</accession>
<protein>
    <submittedName>
        <fullName evidence="2">Uncharacterized protein</fullName>
    </submittedName>
</protein>
<dbReference type="EMBL" id="LAZR01036094">
    <property type="protein sequence ID" value="KKL25762.1"/>
    <property type="molecule type" value="Genomic_DNA"/>
</dbReference>
<reference evidence="2" key="1">
    <citation type="journal article" date="2015" name="Nature">
        <title>Complex archaea that bridge the gap between prokaryotes and eukaryotes.</title>
        <authorList>
            <person name="Spang A."/>
            <person name="Saw J.H."/>
            <person name="Jorgensen S.L."/>
            <person name="Zaremba-Niedzwiedzka K."/>
            <person name="Martijn J."/>
            <person name="Lind A.E."/>
            <person name="van Eijk R."/>
            <person name="Schleper C."/>
            <person name="Guy L."/>
            <person name="Ettema T.J."/>
        </authorList>
    </citation>
    <scope>NUCLEOTIDE SEQUENCE</scope>
</reference>
<feature type="region of interest" description="Disordered" evidence="1">
    <location>
        <begin position="1"/>
        <end position="50"/>
    </location>
</feature>
<organism evidence="2">
    <name type="scientific">marine sediment metagenome</name>
    <dbReference type="NCBI Taxonomy" id="412755"/>
    <lineage>
        <taxon>unclassified sequences</taxon>
        <taxon>metagenomes</taxon>
        <taxon>ecological metagenomes</taxon>
    </lineage>
</organism>
<sequence>MARPNYGYEKRRRELARKKKKEEKRLRKLAKRNPQSTDGPEQSPDRNDQV</sequence>
<evidence type="ECO:0000313" key="2">
    <source>
        <dbReference type="EMBL" id="KKL25762.1"/>
    </source>
</evidence>